<dbReference type="Pfam" id="PF00126">
    <property type="entry name" value="HTH_1"/>
    <property type="match status" value="1"/>
</dbReference>
<reference evidence="6 7" key="1">
    <citation type="submission" date="2023-06" db="EMBL/GenBank/DDBJ databases">
        <title>Thiopseudomonas sp. CY1220 draft genome sequence.</title>
        <authorList>
            <person name="Zhao G."/>
            <person name="An M."/>
        </authorList>
    </citation>
    <scope>NUCLEOTIDE SEQUENCE [LARGE SCALE GENOMIC DNA]</scope>
    <source>
        <strain evidence="6 7">CY1220</strain>
    </source>
</reference>
<evidence type="ECO:0000256" key="1">
    <source>
        <dbReference type="ARBA" id="ARBA00009437"/>
    </source>
</evidence>
<dbReference type="PRINTS" id="PR00039">
    <property type="entry name" value="HTHLYSR"/>
</dbReference>
<dbReference type="SUPFAM" id="SSF46785">
    <property type="entry name" value="Winged helix' DNA-binding domain"/>
    <property type="match status" value="1"/>
</dbReference>
<dbReference type="Pfam" id="PF03466">
    <property type="entry name" value="LysR_substrate"/>
    <property type="match status" value="1"/>
</dbReference>
<dbReference type="InterPro" id="IPR036390">
    <property type="entry name" value="WH_DNA-bd_sf"/>
</dbReference>
<protein>
    <submittedName>
        <fullName evidence="6">LysR family transcriptional regulator</fullName>
    </submittedName>
</protein>
<sequence length="294" mass="32143">MNYLTQLPSLNALKAFLAVAEQGSITAAAQSLNVTHGAISRQIKQLEDQLGMPLTSKHGRGIKLTDAGQQLYTDTSPALATIAQSCQQLKQLNRDKPIVLACSGSILARWLIPRLHQLQQELPELALQLITSTGDDNPQQQGADASLLFTQSCVAQSASQFVLDHERIGPVVSPEFAKQHQLIDSPIERILDFAVLHTQSRPQAWPDWAAQQLSGQKLQLGQGFAHLYYLLEAITAGMGIGIAPQQLVDADIQQGRLIAPWGFVRTSATLCLNLHNPQQAQAIEQLAQWFSTHL</sequence>
<accession>A0ABT7SN00</accession>
<keyword evidence="2" id="KW-0805">Transcription regulation</keyword>
<proteinExistence type="inferred from homology"/>
<evidence type="ECO:0000259" key="5">
    <source>
        <dbReference type="PROSITE" id="PS50931"/>
    </source>
</evidence>
<evidence type="ECO:0000313" key="7">
    <source>
        <dbReference type="Proteomes" id="UP001241056"/>
    </source>
</evidence>
<gene>
    <name evidence="6" type="ORF">QEZ41_04630</name>
</gene>
<evidence type="ECO:0000256" key="4">
    <source>
        <dbReference type="ARBA" id="ARBA00023163"/>
    </source>
</evidence>
<feature type="domain" description="HTH lysR-type" evidence="5">
    <location>
        <begin position="8"/>
        <end position="65"/>
    </location>
</feature>
<dbReference type="RefSeq" id="WP_289410218.1">
    <property type="nucleotide sequence ID" value="NZ_JAUCDY010000004.1"/>
</dbReference>
<dbReference type="InterPro" id="IPR000847">
    <property type="entry name" value="LysR_HTH_N"/>
</dbReference>
<name>A0ABT7SN00_9GAMM</name>
<dbReference type="EMBL" id="JAUCDY010000004">
    <property type="protein sequence ID" value="MDM7857561.1"/>
    <property type="molecule type" value="Genomic_DNA"/>
</dbReference>
<dbReference type="SUPFAM" id="SSF53850">
    <property type="entry name" value="Periplasmic binding protein-like II"/>
    <property type="match status" value="1"/>
</dbReference>
<dbReference type="InterPro" id="IPR036388">
    <property type="entry name" value="WH-like_DNA-bd_sf"/>
</dbReference>
<evidence type="ECO:0000256" key="2">
    <source>
        <dbReference type="ARBA" id="ARBA00023015"/>
    </source>
</evidence>
<evidence type="ECO:0000256" key="3">
    <source>
        <dbReference type="ARBA" id="ARBA00023125"/>
    </source>
</evidence>
<dbReference type="PANTHER" id="PTHR30537:SF74">
    <property type="entry name" value="HTH-TYPE TRANSCRIPTIONAL REGULATOR TRPI"/>
    <property type="match status" value="1"/>
</dbReference>
<organism evidence="6 7">
    <name type="scientific">Thiopseudomonas acetoxidans</name>
    <dbReference type="NCBI Taxonomy" id="3041622"/>
    <lineage>
        <taxon>Bacteria</taxon>
        <taxon>Pseudomonadati</taxon>
        <taxon>Pseudomonadota</taxon>
        <taxon>Gammaproteobacteria</taxon>
        <taxon>Pseudomonadales</taxon>
        <taxon>Pseudomonadaceae</taxon>
        <taxon>Thiopseudomonas</taxon>
    </lineage>
</organism>
<keyword evidence="7" id="KW-1185">Reference proteome</keyword>
<dbReference type="InterPro" id="IPR058163">
    <property type="entry name" value="LysR-type_TF_proteobact-type"/>
</dbReference>
<dbReference type="Gene3D" id="1.10.10.10">
    <property type="entry name" value="Winged helix-like DNA-binding domain superfamily/Winged helix DNA-binding domain"/>
    <property type="match status" value="1"/>
</dbReference>
<keyword evidence="3" id="KW-0238">DNA-binding</keyword>
<dbReference type="PANTHER" id="PTHR30537">
    <property type="entry name" value="HTH-TYPE TRANSCRIPTIONAL REGULATOR"/>
    <property type="match status" value="1"/>
</dbReference>
<dbReference type="Proteomes" id="UP001241056">
    <property type="component" value="Unassembled WGS sequence"/>
</dbReference>
<comment type="similarity">
    <text evidence="1">Belongs to the LysR transcriptional regulatory family.</text>
</comment>
<dbReference type="Gene3D" id="3.40.190.10">
    <property type="entry name" value="Periplasmic binding protein-like II"/>
    <property type="match status" value="2"/>
</dbReference>
<evidence type="ECO:0000313" key="6">
    <source>
        <dbReference type="EMBL" id="MDM7857561.1"/>
    </source>
</evidence>
<dbReference type="InterPro" id="IPR005119">
    <property type="entry name" value="LysR_subst-bd"/>
</dbReference>
<keyword evidence="4" id="KW-0804">Transcription</keyword>
<dbReference type="PROSITE" id="PS50931">
    <property type="entry name" value="HTH_LYSR"/>
    <property type="match status" value="1"/>
</dbReference>
<comment type="caution">
    <text evidence="6">The sequence shown here is derived from an EMBL/GenBank/DDBJ whole genome shotgun (WGS) entry which is preliminary data.</text>
</comment>